<keyword evidence="2" id="KW-0805">Transcription regulation</keyword>
<feature type="DNA-binding region" description="H-T-H motif" evidence="5">
    <location>
        <begin position="70"/>
        <end position="89"/>
    </location>
</feature>
<name>A0ABP3URK6_9BURK</name>
<dbReference type="InterPro" id="IPR023772">
    <property type="entry name" value="DNA-bd_HTH_TetR-type_CS"/>
</dbReference>
<keyword evidence="8" id="KW-1185">Reference proteome</keyword>
<keyword evidence="3 5" id="KW-0238">DNA-binding</keyword>
<dbReference type="EMBL" id="BAAAEW010000003">
    <property type="protein sequence ID" value="GAA0741028.1"/>
    <property type="molecule type" value="Genomic_DNA"/>
</dbReference>
<dbReference type="PRINTS" id="PR00455">
    <property type="entry name" value="HTHTETR"/>
</dbReference>
<evidence type="ECO:0000256" key="2">
    <source>
        <dbReference type="ARBA" id="ARBA00023015"/>
    </source>
</evidence>
<keyword evidence="4" id="KW-0804">Transcription</keyword>
<accession>A0ABP3URK6</accession>
<dbReference type="Proteomes" id="UP001500279">
    <property type="component" value="Unassembled WGS sequence"/>
</dbReference>
<gene>
    <name evidence="7" type="ORF">GCM10009107_03220</name>
</gene>
<dbReference type="InterPro" id="IPR009057">
    <property type="entry name" value="Homeodomain-like_sf"/>
</dbReference>
<evidence type="ECO:0000256" key="3">
    <source>
        <dbReference type="ARBA" id="ARBA00023125"/>
    </source>
</evidence>
<dbReference type="InterPro" id="IPR050109">
    <property type="entry name" value="HTH-type_TetR-like_transc_reg"/>
</dbReference>
<sequence length="256" mass="27936">MTIVFVYSSGVLSLGQSRTDLLNPMPATRKPAPSLATKKQPAQARATETYERILEVTAHTLADVGIERLSTNLVCERAGLSPPALYRYFPNKYALLSELGQRLMQQQNELVGRWISVELFAGSPQALEDAVAGLVLDTYRVTAQTVGGVWIMRALRAVPALQQVRLASHAEVTAAQTELLAQALPQANKAELRLASRIVVELIYATVEMLFDEALDEQAVARTVAGMLLSHLERIRPGLAKRPAARRTALAGRNKA</sequence>
<evidence type="ECO:0000256" key="5">
    <source>
        <dbReference type="PROSITE-ProRule" id="PRU00335"/>
    </source>
</evidence>
<dbReference type="SUPFAM" id="SSF46689">
    <property type="entry name" value="Homeodomain-like"/>
    <property type="match status" value="1"/>
</dbReference>
<dbReference type="Pfam" id="PF00440">
    <property type="entry name" value="TetR_N"/>
    <property type="match status" value="1"/>
</dbReference>
<comment type="caution">
    <text evidence="7">The sequence shown here is derived from an EMBL/GenBank/DDBJ whole genome shotgun (WGS) entry which is preliminary data.</text>
</comment>
<organism evidence="7 8">
    <name type="scientific">Ideonella azotifigens</name>
    <dbReference type="NCBI Taxonomy" id="513160"/>
    <lineage>
        <taxon>Bacteria</taxon>
        <taxon>Pseudomonadati</taxon>
        <taxon>Pseudomonadota</taxon>
        <taxon>Betaproteobacteria</taxon>
        <taxon>Burkholderiales</taxon>
        <taxon>Sphaerotilaceae</taxon>
        <taxon>Ideonella</taxon>
    </lineage>
</organism>
<evidence type="ECO:0000259" key="6">
    <source>
        <dbReference type="PROSITE" id="PS50977"/>
    </source>
</evidence>
<evidence type="ECO:0000313" key="7">
    <source>
        <dbReference type="EMBL" id="GAA0741028.1"/>
    </source>
</evidence>
<reference evidence="8" key="1">
    <citation type="journal article" date="2019" name="Int. J. Syst. Evol. Microbiol.">
        <title>The Global Catalogue of Microorganisms (GCM) 10K type strain sequencing project: providing services to taxonomists for standard genome sequencing and annotation.</title>
        <authorList>
            <consortium name="The Broad Institute Genomics Platform"/>
            <consortium name="The Broad Institute Genome Sequencing Center for Infectious Disease"/>
            <person name="Wu L."/>
            <person name="Ma J."/>
        </authorList>
    </citation>
    <scope>NUCLEOTIDE SEQUENCE [LARGE SCALE GENOMIC DNA]</scope>
    <source>
        <strain evidence="8">JCM 15503</strain>
    </source>
</reference>
<dbReference type="PROSITE" id="PS01081">
    <property type="entry name" value="HTH_TETR_1"/>
    <property type="match status" value="1"/>
</dbReference>
<dbReference type="InterPro" id="IPR001647">
    <property type="entry name" value="HTH_TetR"/>
</dbReference>
<feature type="domain" description="HTH tetR-type" evidence="6">
    <location>
        <begin position="47"/>
        <end position="107"/>
    </location>
</feature>
<evidence type="ECO:0000256" key="4">
    <source>
        <dbReference type="ARBA" id="ARBA00023163"/>
    </source>
</evidence>
<dbReference type="PANTHER" id="PTHR30055:SF226">
    <property type="entry name" value="HTH-TYPE TRANSCRIPTIONAL REGULATOR PKSA"/>
    <property type="match status" value="1"/>
</dbReference>
<keyword evidence="1" id="KW-0678">Repressor</keyword>
<dbReference type="PROSITE" id="PS50977">
    <property type="entry name" value="HTH_TETR_2"/>
    <property type="match status" value="1"/>
</dbReference>
<dbReference type="PANTHER" id="PTHR30055">
    <property type="entry name" value="HTH-TYPE TRANSCRIPTIONAL REGULATOR RUTR"/>
    <property type="match status" value="1"/>
</dbReference>
<dbReference type="Gene3D" id="1.10.357.10">
    <property type="entry name" value="Tetracycline Repressor, domain 2"/>
    <property type="match status" value="1"/>
</dbReference>
<protein>
    <submittedName>
        <fullName evidence="7">TetR/AcrR family transcriptional regulator</fullName>
    </submittedName>
</protein>
<proteinExistence type="predicted"/>
<evidence type="ECO:0000256" key="1">
    <source>
        <dbReference type="ARBA" id="ARBA00022491"/>
    </source>
</evidence>
<evidence type="ECO:0000313" key="8">
    <source>
        <dbReference type="Proteomes" id="UP001500279"/>
    </source>
</evidence>